<name>S3V0F6_9LEPT</name>
<evidence type="ECO:0000256" key="1">
    <source>
        <dbReference type="ARBA" id="ARBA00023125"/>
    </source>
</evidence>
<protein>
    <submittedName>
        <fullName evidence="4">Transcriptional regulator, TetR family</fullName>
    </submittedName>
</protein>
<dbReference type="InterPro" id="IPR041483">
    <property type="entry name" value="TetR_C_34"/>
</dbReference>
<dbReference type="PRINTS" id="PR00455">
    <property type="entry name" value="HTHTETR"/>
</dbReference>
<keyword evidence="5" id="KW-1185">Reference proteome</keyword>
<dbReference type="Gene3D" id="1.10.357.10">
    <property type="entry name" value="Tetracycline Repressor, domain 2"/>
    <property type="match status" value="1"/>
</dbReference>
<evidence type="ECO:0000313" key="4">
    <source>
        <dbReference type="EMBL" id="EPG74948.1"/>
    </source>
</evidence>
<evidence type="ECO:0000256" key="2">
    <source>
        <dbReference type="PROSITE-ProRule" id="PRU00335"/>
    </source>
</evidence>
<dbReference type="Pfam" id="PF17929">
    <property type="entry name" value="TetR_C_34"/>
    <property type="match status" value="1"/>
</dbReference>
<dbReference type="InterPro" id="IPR009057">
    <property type="entry name" value="Homeodomain-like_sf"/>
</dbReference>
<dbReference type="InterPro" id="IPR001647">
    <property type="entry name" value="HTH_TetR"/>
</dbReference>
<dbReference type="PANTHER" id="PTHR43479">
    <property type="entry name" value="ACREF/ENVCD OPERON REPRESSOR-RELATED"/>
    <property type="match status" value="1"/>
</dbReference>
<feature type="domain" description="HTH tetR-type" evidence="3">
    <location>
        <begin position="13"/>
        <end position="73"/>
    </location>
</feature>
<keyword evidence="1 2" id="KW-0238">DNA-binding</keyword>
<dbReference type="SUPFAM" id="SSF46689">
    <property type="entry name" value="Homeodomain-like"/>
    <property type="match status" value="1"/>
</dbReference>
<proteinExistence type="predicted"/>
<dbReference type="STRING" id="1193011.LEP1GSC058_1621"/>
<dbReference type="AlphaFoldDB" id="S3V0F6"/>
<dbReference type="OrthoDB" id="9812993at2"/>
<dbReference type="InterPro" id="IPR050624">
    <property type="entry name" value="HTH-type_Tx_Regulator"/>
</dbReference>
<dbReference type="EMBL" id="AKWZ02000006">
    <property type="protein sequence ID" value="EPG74948.1"/>
    <property type="molecule type" value="Genomic_DNA"/>
</dbReference>
<dbReference type="Pfam" id="PF00440">
    <property type="entry name" value="TetR_N"/>
    <property type="match status" value="1"/>
</dbReference>
<feature type="DNA-binding region" description="H-T-H motif" evidence="2">
    <location>
        <begin position="36"/>
        <end position="55"/>
    </location>
</feature>
<gene>
    <name evidence="4" type="ORF">LEP1GSC058_1621</name>
</gene>
<dbReference type="RefSeq" id="WP_016549021.1">
    <property type="nucleotide sequence ID" value="NZ_AKWZ02000006.1"/>
</dbReference>
<evidence type="ECO:0000313" key="5">
    <source>
        <dbReference type="Proteomes" id="UP000014540"/>
    </source>
</evidence>
<organism evidence="4 5">
    <name type="scientific">Leptospira fainei serovar Hurstbridge str. BUT 6</name>
    <dbReference type="NCBI Taxonomy" id="1193011"/>
    <lineage>
        <taxon>Bacteria</taxon>
        <taxon>Pseudomonadati</taxon>
        <taxon>Spirochaetota</taxon>
        <taxon>Spirochaetia</taxon>
        <taxon>Leptospirales</taxon>
        <taxon>Leptospiraceae</taxon>
        <taxon>Leptospira</taxon>
    </lineage>
</organism>
<reference evidence="4" key="1">
    <citation type="submission" date="2013-04" db="EMBL/GenBank/DDBJ databases">
        <authorList>
            <person name="Harkins D.M."/>
            <person name="Durkin A.S."/>
            <person name="Selengut J.D."/>
            <person name="Sanka R."/>
            <person name="DePew J."/>
            <person name="Purushe J."/>
            <person name="Ahmed A."/>
            <person name="van der Linden H."/>
            <person name="Goris M.G.A."/>
            <person name="Hartskeerl R.A."/>
            <person name="Vinetz J.M."/>
            <person name="Sutton G.G."/>
            <person name="Nelson W.C."/>
            <person name="Fouts D.E."/>
        </authorList>
    </citation>
    <scope>NUCLEOTIDE SEQUENCE [LARGE SCALE GENOMIC DNA]</scope>
    <source>
        <strain evidence="4">BUT 6</strain>
    </source>
</reference>
<dbReference type="PROSITE" id="PS50977">
    <property type="entry name" value="HTH_TETR_2"/>
    <property type="match status" value="1"/>
</dbReference>
<accession>S3V0F6</accession>
<comment type="caution">
    <text evidence="4">The sequence shown here is derived from an EMBL/GenBank/DDBJ whole genome shotgun (WGS) entry which is preliminary data.</text>
</comment>
<dbReference type="PANTHER" id="PTHR43479:SF11">
    <property type="entry name" value="ACREF_ENVCD OPERON REPRESSOR-RELATED"/>
    <property type="match status" value="1"/>
</dbReference>
<dbReference type="Proteomes" id="UP000014540">
    <property type="component" value="Unassembled WGS sequence"/>
</dbReference>
<dbReference type="GO" id="GO:0003677">
    <property type="term" value="F:DNA binding"/>
    <property type="evidence" value="ECO:0007669"/>
    <property type="project" value="UniProtKB-UniRule"/>
</dbReference>
<evidence type="ECO:0000259" key="3">
    <source>
        <dbReference type="PROSITE" id="PS50977"/>
    </source>
</evidence>
<sequence length="225" mass="25953">MTWQRARSPERIDERKTAILDAAKELFSLRPYEEISLNGIAAHAKFTKSSVYIYYSSREEIFLAVFSDLVAKWSEDLCEVYRGLKKGIRVESFAETFAKATAKHKNFLDLSPYVYLSLEKNSAEEQVLKFKTLLLQIYSRQTAELERIFPSLTFEDVRTFLYLSHTVMANLWASAKPNKTVSKIHSKVEFRALTPDFESQLKVAVIVIMTGIRESRTNFATLSRK</sequence>